<feature type="region of interest" description="Disordered" evidence="1">
    <location>
        <begin position="181"/>
        <end position="212"/>
    </location>
</feature>
<gene>
    <name evidence="3" type="ORF">C6Y14_25000</name>
</gene>
<feature type="chain" id="PRO_5038422971" description="DUF4352 domain-containing protein" evidence="2">
    <location>
        <begin position="35"/>
        <end position="212"/>
    </location>
</feature>
<reference evidence="3 4" key="1">
    <citation type="submission" date="2018-03" db="EMBL/GenBank/DDBJ databases">
        <title>Streptomyces dioscori sp. nov., a novel endophytic actinobacterium isolated from bulbil of Dioscorea bulbifera L.</title>
        <authorList>
            <person name="Zhikuan W."/>
        </authorList>
    </citation>
    <scope>NUCLEOTIDE SEQUENCE [LARGE SCALE GENOMIC DNA]</scope>
    <source>
        <strain evidence="3 4">A217</strain>
    </source>
</reference>
<comment type="caution">
    <text evidence="3">The sequence shown here is derived from an EMBL/GenBank/DDBJ whole genome shotgun (WGS) entry which is preliminary data.</text>
</comment>
<organism evidence="3 4">
    <name type="scientific">Streptomyces dioscori</name>
    <dbReference type="NCBI Taxonomy" id="2109333"/>
    <lineage>
        <taxon>Bacteria</taxon>
        <taxon>Bacillati</taxon>
        <taxon>Actinomycetota</taxon>
        <taxon>Actinomycetes</taxon>
        <taxon>Kitasatosporales</taxon>
        <taxon>Streptomycetaceae</taxon>
        <taxon>Streptomyces</taxon>
        <taxon>Streptomyces aurantiacus group</taxon>
    </lineage>
</organism>
<protein>
    <recommendedName>
        <fullName evidence="5">DUF4352 domain-containing protein</fullName>
    </recommendedName>
</protein>
<feature type="region of interest" description="Disordered" evidence="1">
    <location>
        <begin position="95"/>
        <end position="138"/>
    </location>
</feature>
<accession>A0A2P8Q3D6</accession>
<evidence type="ECO:0000256" key="1">
    <source>
        <dbReference type="SAM" id="MobiDB-lite"/>
    </source>
</evidence>
<keyword evidence="2" id="KW-0732">Signal</keyword>
<sequence>MNTPPPLRPRGPRPPGRTRSTVVAVAALAAVASAVTSCSTDSGSDSSTPSFSERPSPPDTASFSGTAPSMKESVVESARAAASAAASSASAAASSFEASVSAEAERANQAAQKALKDVDGQGNAMSDVSMTGKPRSGTGGLLVVLVNITNKTDSKASYAARVDFLDSSGKTVETRYVGAEDLAPGERAQPLAVSRKPAEPALTSKLSQAQRY</sequence>
<feature type="signal peptide" evidence="2">
    <location>
        <begin position="1"/>
        <end position="34"/>
    </location>
</feature>
<dbReference type="AlphaFoldDB" id="A0A2P8Q3D6"/>
<feature type="compositionally biased region" description="Low complexity" evidence="1">
    <location>
        <begin position="35"/>
        <end position="52"/>
    </location>
</feature>
<keyword evidence="4" id="KW-1185">Reference proteome</keyword>
<evidence type="ECO:0000256" key="2">
    <source>
        <dbReference type="SAM" id="SignalP"/>
    </source>
</evidence>
<evidence type="ECO:0008006" key="5">
    <source>
        <dbReference type="Google" id="ProtNLM"/>
    </source>
</evidence>
<proteinExistence type="predicted"/>
<name>A0A2P8Q3D6_9ACTN</name>
<dbReference type="OrthoDB" id="4330829at2"/>
<evidence type="ECO:0000313" key="4">
    <source>
        <dbReference type="Proteomes" id="UP000240429"/>
    </source>
</evidence>
<dbReference type="Proteomes" id="UP000240429">
    <property type="component" value="Unassembled WGS sequence"/>
</dbReference>
<dbReference type="RefSeq" id="WP_107019064.1">
    <property type="nucleotide sequence ID" value="NZ_KZ679047.1"/>
</dbReference>
<evidence type="ECO:0000313" key="3">
    <source>
        <dbReference type="EMBL" id="PSM40743.1"/>
    </source>
</evidence>
<dbReference type="EMBL" id="PYBJ01000017">
    <property type="protein sequence ID" value="PSM40743.1"/>
    <property type="molecule type" value="Genomic_DNA"/>
</dbReference>
<feature type="region of interest" description="Disordered" evidence="1">
    <location>
        <begin position="35"/>
        <end position="73"/>
    </location>
</feature>